<organism evidence="2 3">
    <name type="scientific">Deinococcus humi</name>
    <dbReference type="NCBI Taxonomy" id="662880"/>
    <lineage>
        <taxon>Bacteria</taxon>
        <taxon>Thermotogati</taxon>
        <taxon>Deinococcota</taxon>
        <taxon>Deinococci</taxon>
        <taxon>Deinococcales</taxon>
        <taxon>Deinococcaceae</taxon>
        <taxon>Deinococcus</taxon>
    </lineage>
</organism>
<dbReference type="AlphaFoldDB" id="A0A7W8JVH4"/>
<feature type="transmembrane region" description="Helical" evidence="1">
    <location>
        <begin position="73"/>
        <end position="91"/>
    </location>
</feature>
<dbReference type="RefSeq" id="WP_184133791.1">
    <property type="nucleotide sequence ID" value="NZ_JACHFL010000008.1"/>
</dbReference>
<feature type="transmembrane region" description="Helical" evidence="1">
    <location>
        <begin position="6"/>
        <end position="23"/>
    </location>
</feature>
<comment type="caution">
    <text evidence="2">The sequence shown here is derived from an EMBL/GenBank/DDBJ whole genome shotgun (WGS) entry which is preliminary data.</text>
</comment>
<reference evidence="2 3" key="1">
    <citation type="submission" date="2020-08" db="EMBL/GenBank/DDBJ databases">
        <title>Genomic Encyclopedia of Type Strains, Phase IV (KMG-IV): sequencing the most valuable type-strain genomes for metagenomic binning, comparative biology and taxonomic classification.</title>
        <authorList>
            <person name="Goeker M."/>
        </authorList>
    </citation>
    <scope>NUCLEOTIDE SEQUENCE [LARGE SCALE GENOMIC DNA]</scope>
    <source>
        <strain evidence="2 3">DSM 27939</strain>
    </source>
</reference>
<proteinExistence type="predicted"/>
<evidence type="ECO:0000256" key="1">
    <source>
        <dbReference type="SAM" id="Phobius"/>
    </source>
</evidence>
<sequence>MLGPSVQNVLIGVAVLTAYLLVYKKVLKRDSWQEVGRAAAMIFAFLAVFLVLPELVPAWKPFLYWVADDLLDYIELVVVVLLLAVGLWSWLAPHLRRRAP</sequence>
<protein>
    <submittedName>
        <fullName evidence="2">Uncharacterized protein</fullName>
    </submittedName>
</protein>
<feature type="transmembrane region" description="Helical" evidence="1">
    <location>
        <begin position="35"/>
        <end position="53"/>
    </location>
</feature>
<keyword evidence="1" id="KW-1133">Transmembrane helix</keyword>
<keyword evidence="1" id="KW-0472">Membrane</keyword>
<dbReference type="Proteomes" id="UP000552709">
    <property type="component" value="Unassembled WGS sequence"/>
</dbReference>
<accession>A0A7W8JVH4</accession>
<dbReference type="EMBL" id="JACHFL010000008">
    <property type="protein sequence ID" value="MBB5364012.1"/>
    <property type="molecule type" value="Genomic_DNA"/>
</dbReference>
<evidence type="ECO:0000313" key="2">
    <source>
        <dbReference type="EMBL" id="MBB5364012.1"/>
    </source>
</evidence>
<keyword evidence="3" id="KW-1185">Reference proteome</keyword>
<gene>
    <name evidence="2" type="ORF">HNQ08_003119</name>
</gene>
<evidence type="ECO:0000313" key="3">
    <source>
        <dbReference type="Proteomes" id="UP000552709"/>
    </source>
</evidence>
<keyword evidence="1" id="KW-0812">Transmembrane</keyword>
<name>A0A7W8JVH4_9DEIO</name>